<keyword evidence="2" id="KW-1185">Reference proteome</keyword>
<accession>A0ABU4RL18</accession>
<name>A0ABU4RL18_9FLAO</name>
<dbReference type="SUPFAM" id="SSF82171">
    <property type="entry name" value="DPP6 N-terminal domain-like"/>
    <property type="match status" value="1"/>
</dbReference>
<protein>
    <submittedName>
        <fullName evidence="1">SprB repeat-containing protein</fullName>
    </submittedName>
</protein>
<dbReference type="InterPro" id="IPR025667">
    <property type="entry name" value="SprB_repeat"/>
</dbReference>
<reference evidence="1 2" key="1">
    <citation type="submission" date="2023-11" db="EMBL/GenBank/DDBJ databases">
        <title>Unpublished Manusciprt.</title>
        <authorList>
            <person name="Saticioglu I.B."/>
            <person name="Ay H."/>
            <person name="Ajmi N."/>
            <person name="Altun S."/>
            <person name="Duman M."/>
        </authorList>
    </citation>
    <scope>NUCLEOTIDE SEQUENCE [LARGE SCALE GENOMIC DNA]</scope>
    <source>
        <strain evidence="1 2">Fl-318</strain>
    </source>
</reference>
<feature type="non-terminal residue" evidence="1">
    <location>
        <position position="402"/>
    </location>
</feature>
<sequence>TGGSGSFSYLWNTPGNNTTATVSGVPAGTYQVTVKDNTTLCTATSSVTVQSPLVLSLGYGSTAVLCSGQTNGSIDITVGGGTAPYTYAWSTTNGSTVIATNEDQVALKGGTYDVVVTDANGCTLNQSIVVSEPATLTLVENTGAHQQVLCSAGATGGFTVTASGGNAPYLYSIDNFATSNSTGVFSSLTAGSYTVKVKDANDCQGANLTIVITEPSTGLMVNLTKQNATTAQSCSNGSATVTATGGTAPYTYLWSNGGTTATITGLTNGAYSVTVTDTNGCTFTESVVVDCVNTCDAVVTVGTVTNVLCTGTSTGAITVNASSALRPGAVFTFTWSDGTITTGTSSTISNKAAGTYTVGVTINGTVCDAVEESITITEPASMLSASATATDENGPTTSDGTV</sequence>
<evidence type="ECO:0000313" key="1">
    <source>
        <dbReference type="EMBL" id="MDX6192160.1"/>
    </source>
</evidence>
<comment type="caution">
    <text evidence="1">The sequence shown here is derived from an EMBL/GenBank/DDBJ whole genome shotgun (WGS) entry which is preliminary data.</text>
</comment>
<dbReference type="InterPro" id="IPR013783">
    <property type="entry name" value="Ig-like_fold"/>
</dbReference>
<dbReference type="Proteomes" id="UP001273350">
    <property type="component" value="Unassembled WGS sequence"/>
</dbReference>
<evidence type="ECO:0000313" key="2">
    <source>
        <dbReference type="Proteomes" id="UP001273350"/>
    </source>
</evidence>
<proteinExistence type="predicted"/>
<dbReference type="Pfam" id="PF13573">
    <property type="entry name" value="SprB"/>
    <property type="match status" value="4"/>
</dbReference>
<organism evidence="1 2">
    <name type="scientific">Flavobacterium cupriresistens</name>
    <dbReference type="NCBI Taxonomy" id="2893885"/>
    <lineage>
        <taxon>Bacteria</taxon>
        <taxon>Pseudomonadati</taxon>
        <taxon>Bacteroidota</taxon>
        <taxon>Flavobacteriia</taxon>
        <taxon>Flavobacteriales</taxon>
        <taxon>Flavobacteriaceae</taxon>
        <taxon>Flavobacterium</taxon>
    </lineage>
</organism>
<dbReference type="EMBL" id="JAWXVI010000035">
    <property type="protein sequence ID" value="MDX6192160.1"/>
    <property type="molecule type" value="Genomic_DNA"/>
</dbReference>
<gene>
    <name evidence="1" type="ORF">SGQ83_22685</name>
</gene>
<dbReference type="Gene3D" id="2.60.40.740">
    <property type="match status" value="2"/>
</dbReference>
<feature type="non-terminal residue" evidence="1">
    <location>
        <position position="1"/>
    </location>
</feature>
<dbReference type="Gene3D" id="2.60.40.10">
    <property type="entry name" value="Immunoglobulins"/>
    <property type="match status" value="1"/>
</dbReference>